<dbReference type="CDD" id="cd18787">
    <property type="entry name" value="SF2_C_DEAD"/>
    <property type="match status" value="1"/>
</dbReference>
<dbReference type="GO" id="GO:0005730">
    <property type="term" value="C:nucleolus"/>
    <property type="evidence" value="ECO:0007669"/>
    <property type="project" value="UniProtKB-SubCell"/>
</dbReference>
<organism evidence="16 17">
    <name type="scientific">Wallemia mellicola</name>
    <dbReference type="NCBI Taxonomy" id="1708541"/>
    <lineage>
        <taxon>Eukaryota</taxon>
        <taxon>Fungi</taxon>
        <taxon>Dikarya</taxon>
        <taxon>Basidiomycota</taxon>
        <taxon>Wallemiomycotina</taxon>
        <taxon>Wallemiomycetes</taxon>
        <taxon>Wallemiales</taxon>
        <taxon>Wallemiaceae</taxon>
        <taxon>Wallemia</taxon>
    </lineage>
</organism>
<dbReference type="Proteomes" id="UP000305647">
    <property type="component" value="Unassembled WGS sequence"/>
</dbReference>
<dbReference type="SMART" id="SM00487">
    <property type="entry name" value="DEXDc"/>
    <property type="match status" value="1"/>
</dbReference>
<dbReference type="Pfam" id="PF23681">
    <property type="entry name" value="CTT_SPB4"/>
    <property type="match status" value="1"/>
</dbReference>
<dbReference type="PROSITE" id="PS51192">
    <property type="entry name" value="HELICASE_ATP_BIND_1"/>
    <property type="match status" value="1"/>
</dbReference>
<evidence type="ECO:0000256" key="10">
    <source>
        <dbReference type="ARBA" id="ARBA00038002"/>
    </source>
</evidence>
<dbReference type="AlphaFoldDB" id="A0A4T0QL27"/>
<dbReference type="GO" id="GO:0003723">
    <property type="term" value="F:RNA binding"/>
    <property type="evidence" value="ECO:0007669"/>
    <property type="project" value="UniProtKB-UniRule"/>
</dbReference>
<dbReference type="Gene3D" id="3.40.50.300">
    <property type="entry name" value="P-loop containing nucleotide triphosphate hydrolases"/>
    <property type="match status" value="2"/>
</dbReference>
<dbReference type="SMART" id="SM01178">
    <property type="entry name" value="DUF4217"/>
    <property type="match status" value="1"/>
</dbReference>
<feature type="compositionally biased region" description="Basic and acidic residues" evidence="13">
    <location>
        <begin position="594"/>
        <end position="603"/>
    </location>
</feature>
<feature type="compositionally biased region" description="Basic and acidic residues" evidence="13">
    <location>
        <begin position="530"/>
        <end position="566"/>
    </location>
</feature>
<evidence type="ECO:0000256" key="11">
    <source>
        <dbReference type="RuleBase" id="RU000492"/>
    </source>
</evidence>
<comment type="caution">
    <text evidence="16">The sequence shown here is derived from an EMBL/GenBank/DDBJ whole genome shotgun (WGS) entry which is preliminary data.</text>
</comment>
<name>A0A4T0QL27_9BASI</name>
<evidence type="ECO:0000256" key="2">
    <source>
        <dbReference type="ARBA" id="ARBA00022517"/>
    </source>
</evidence>
<keyword evidence="3" id="KW-0698">rRNA processing</keyword>
<evidence type="ECO:0000256" key="6">
    <source>
        <dbReference type="ARBA" id="ARBA00022806"/>
    </source>
</evidence>
<comment type="function">
    <text evidence="12">RNA helicase.</text>
</comment>
<comment type="domain">
    <text evidence="12">The Q motif is unique to and characteristic of the DEAD box family of RNA helicases and controls ATP binding and hydrolysis.</text>
</comment>
<comment type="subcellular location">
    <subcellularLocation>
        <location evidence="1">Nucleus</location>
        <location evidence="1">Nucleolus</location>
    </subcellularLocation>
</comment>
<dbReference type="PROSITE" id="PS00039">
    <property type="entry name" value="DEAD_ATP_HELICASE"/>
    <property type="match status" value="1"/>
</dbReference>
<keyword evidence="7 11" id="KW-0067">ATP-binding</keyword>
<dbReference type="InterPro" id="IPR001650">
    <property type="entry name" value="Helicase_C-like"/>
</dbReference>
<evidence type="ECO:0000256" key="12">
    <source>
        <dbReference type="RuleBase" id="RU365068"/>
    </source>
</evidence>
<feature type="region of interest" description="Disordered" evidence="13">
    <location>
        <begin position="523"/>
        <end position="632"/>
    </location>
</feature>
<comment type="catalytic activity">
    <reaction evidence="12">
        <text>ATP + H2O = ADP + phosphate + H(+)</text>
        <dbReference type="Rhea" id="RHEA:13065"/>
        <dbReference type="ChEBI" id="CHEBI:15377"/>
        <dbReference type="ChEBI" id="CHEBI:15378"/>
        <dbReference type="ChEBI" id="CHEBI:30616"/>
        <dbReference type="ChEBI" id="CHEBI:43474"/>
        <dbReference type="ChEBI" id="CHEBI:456216"/>
        <dbReference type="EC" id="3.6.4.13"/>
    </reaction>
</comment>
<dbReference type="EMBL" id="SPRO01000064">
    <property type="protein sequence ID" value="TIC24911.1"/>
    <property type="molecule type" value="Genomic_DNA"/>
</dbReference>
<dbReference type="SUPFAM" id="SSF52540">
    <property type="entry name" value="P-loop containing nucleoside triphosphate hydrolases"/>
    <property type="match status" value="1"/>
</dbReference>
<evidence type="ECO:0000313" key="16">
    <source>
        <dbReference type="EMBL" id="TIC24911.1"/>
    </source>
</evidence>
<protein>
    <recommendedName>
        <fullName evidence="12">ATP-dependent RNA helicase</fullName>
        <ecNumber evidence="12">3.6.4.13</ecNumber>
    </recommendedName>
</protein>
<dbReference type="GO" id="GO:0005524">
    <property type="term" value="F:ATP binding"/>
    <property type="evidence" value="ECO:0007669"/>
    <property type="project" value="UniProtKB-UniRule"/>
</dbReference>
<dbReference type="InterPro" id="IPR025313">
    <property type="entry name" value="SPB4-like_CTE"/>
</dbReference>
<dbReference type="GO" id="GO:0016887">
    <property type="term" value="F:ATP hydrolysis activity"/>
    <property type="evidence" value="ECO:0007669"/>
    <property type="project" value="RHEA"/>
</dbReference>
<evidence type="ECO:0000256" key="3">
    <source>
        <dbReference type="ARBA" id="ARBA00022552"/>
    </source>
</evidence>
<evidence type="ECO:0000256" key="8">
    <source>
        <dbReference type="ARBA" id="ARBA00022884"/>
    </source>
</evidence>
<dbReference type="InterPro" id="IPR011545">
    <property type="entry name" value="DEAD/DEAH_box_helicase_dom"/>
</dbReference>
<keyword evidence="9" id="KW-0175">Coiled coil</keyword>
<dbReference type="SMART" id="SM00490">
    <property type="entry name" value="HELICc"/>
    <property type="match status" value="1"/>
</dbReference>
<dbReference type="PANTHER" id="PTHR24031">
    <property type="entry name" value="RNA HELICASE"/>
    <property type="match status" value="1"/>
</dbReference>
<evidence type="ECO:0000259" key="15">
    <source>
        <dbReference type="PROSITE" id="PS51194"/>
    </source>
</evidence>
<keyword evidence="6 11" id="KW-0347">Helicase</keyword>
<evidence type="ECO:0000256" key="5">
    <source>
        <dbReference type="ARBA" id="ARBA00022801"/>
    </source>
</evidence>
<evidence type="ECO:0000256" key="13">
    <source>
        <dbReference type="SAM" id="MobiDB-lite"/>
    </source>
</evidence>
<dbReference type="GO" id="GO:0006364">
    <property type="term" value="P:rRNA processing"/>
    <property type="evidence" value="ECO:0007669"/>
    <property type="project" value="UniProtKB-KW"/>
</dbReference>
<dbReference type="Pfam" id="PF00271">
    <property type="entry name" value="Helicase_C"/>
    <property type="match status" value="1"/>
</dbReference>
<feature type="compositionally biased region" description="Basic and acidic residues" evidence="13">
    <location>
        <begin position="572"/>
        <end position="581"/>
    </location>
</feature>
<comment type="similarity">
    <text evidence="10">Belongs to the DEAD box helicase family. DDX55/SPB4 subfamily.</text>
</comment>
<dbReference type="Pfam" id="PF13959">
    <property type="entry name" value="CTE_SPB4"/>
    <property type="match status" value="1"/>
</dbReference>
<keyword evidence="8 12" id="KW-0694">RNA-binding</keyword>
<dbReference type="InterPro" id="IPR056330">
    <property type="entry name" value="CTT_SPB4"/>
</dbReference>
<dbReference type="PROSITE" id="PS51194">
    <property type="entry name" value="HELICASE_CTER"/>
    <property type="match status" value="1"/>
</dbReference>
<evidence type="ECO:0000256" key="9">
    <source>
        <dbReference type="ARBA" id="ARBA00023054"/>
    </source>
</evidence>
<dbReference type="InterPro" id="IPR000629">
    <property type="entry name" value="RNA-helicase_DEAD-box_CS"/>
</dbReference>
<dbReference type="GO" id="GO:0003724">
    <property type="term" value="F:RNA helicase activity"/>
    <property type="evidence" value="ECO:0007669"/>
    <property type="project" value="UniProtKB-EC"/>
</dbReference>
<evidence type="ECO:0000256" key="1">
    <source>
        <dbReference type="ARBA" id="ARBA00004604"/>
    </source>
</evidence>
<dbReference type="Pfam" id="PF00270">
    <property type="entry name" value="DEAD"/>
    <property type="match status" value="1"/>
</dbReference>
<gene>
    <name evidence="16" type="ORF">E3Q10_03896</name>
</gene>
<keyword evidence="5 11" id="KW-0378">Hydrolase</keyword>
<evidence type="ECO:0000256" key="4">
    <source>
        <dbReference type="ARBA" id="ARBA00022741"/>
    </source>
</evidence>
<dbReference type="InterPro" id="IPR014001">
    <property type="entry name" value="Helicase_ATP-bd"/>
</dbReference>
<evidence type="ECO:0000256" key="7">
    <source>
        <dbReference type="ARBA" id="ARBA00022840"/>
    </source>
</evidence>
<evidence type="ECO:0000259" key="14">
    <source>
        <dbReference type="PROSITE" id="PS51192"/>
    </source>
</evidence>
<evidence type="ECO:0000313" key="17">
    <source>
        <dbReference type="Proteomes" id="UP000305647"/>
    </source>
</evidence>
<accession>A0A4T0QL27</accession>
<dbReference type="InterPro" id="IPR027417">
    <property type="entry name" value="P-loop_NTPase"/>
</dbReference>
<reference evidence="16 17" key="1">
    <citation type="submission" date="2019-03" db="EMBL/GenBank/DDBJ databases">
        <title>Sequencing 25 genomes of Wallemia mellicola.</title>
        <authorList>
            <person name="Gostincar C."/>
        </authorList>
    </citation>
    <scope>NUCLEOTIDE SEQUENCE [LARGE SCALE GENOMIC DNA]</scope>
    <source>
        <strain evidence="16 17">EXF-8738</strain>
    </source>
</reference>
<feature type="domain" description="Helicase ATP-binding" evidence="14">
    <location>
        <begin position="41"/>
        <end position="231"/>
    </location>
</feature>
<dbReference type="CDD" id="cd17960">
    <property type="entry name" value="DEADc_DDX55"/>
    <property type="match status" value="1"/>
</dbReference>
<dbReference type="EC" id="3.6.4.13" evidence="12"/>
<keyword evidence="2" id="KW-0690">Ribosome biogenesis</keyword>
<feature type="domain" description="Helicase C-terminal" evidence="15">
    <location>
        <begin position="265"/>
        <end position="447"/>
    </location>
</feature>
<keyword evidence="4 11" id="KW-0547">Nucleotide-binding</keyword>
<feature type="compositionally biased region" description="Acidic residues" evidence="13">
    <location>
        <begin position="582"/>
        <end position="593"/>
    </location>
</feature>
<sequence>MSLHSFAGKWSTIKPRLSEWIEEYLLNIGYTEMTPVQASTIPLFRANKDVVVEAVTGSGKTLAFLIPILEKLTNYSNSLKKGDVFALIVAPTRELAIQTHSQLNDIITASPVDLPPPLLLVSDQDSTTTDDRRRFEQQGSQILVGTPGRVDEFIGGNKGVKGKGKGSGRYTNFEMLVLDEADRLLDLGFLPTLRSIVSHLPKQRRTGLFSATMTDQVGNLVAIGLRNPAKVVVKVTSKSSKSEIEERRTPAGLNNTYTVVKQQDKLAKLLKLLQNEVEEGKQKIIVYFPTCASVDYIWQVINKLPKKYLPPSSTTIHSLHGHIPPPKRTTALSSFTNSPSAVLLCTDVAARGIDLPDVDAVVQWEAPTDSRSFSHRVGRTARAGNSGKAILFLSQGSEEGYAEFLRGRKIPLAPHRPIEDAADSKELLEIMRKILLKDRSLHDASIKALTSTVRSYSKHEQVYLFRTYELDIPGLATSFGLLRMPKMPELKGKEIDEKDWQDAEVDLIQLKWDTYAYANASQEASRQKKLKEAPKREIKPKKEKEAAWSNKKDRHDKRITQKEKKEAKRKFEKAERARLREEEEGNSEEEEEDWKAHVLETREAKKRRKEKKNKGSDEDEMDPGTTFAFDDL</sequence>
<proteinExistence type="inferred from homology"/>